<accession>A0A9J5ZRD5</accession>
<dbReference type="Pfam" id="PF14111">
    <property type="entry name" value="DUF4283"/>
    <property type="match status" value="1"/>
</dbReference>
<dbReference type="Proteomes" id="UP000824120">
    <property type="component" value="Chromosome 3"/>
</dbReference>
<proteinExistence type="predicted"/>
<evidence type="ECO:0000259" key="1">
    <source>
        <dbReference type="Pfam" id="PF14111"/>
    </source>
</evidence>
<comment type="caution">
    <text evidence="2">The sequence shown here is derived from an EMBL/GenBank/DDBJ whole genome shotgun (WGS) entry which is preliminary data.</text>
</comment>
<evidence type="ECO:0000313" key="2">
    <source>
        <dbReference type="EMBL" id="KAG5614744.1"/>
    </source>
</evidence>
<dbReference type="AlphaFoldDB" id="A0A9J5ZRD5"/>
<dbReference type="InterPro" id="IPR025558">
    <property type="entry name" value="DUF4283"/>
</dbReference>
<name>A0A9J5ZRD5_SOLCO</name>
<reference evidence="2 3" key="1">
    <citation type="submission" date="2020-09" db="EMBL/GenBank/DDBJ databases">
        <title>De no assembly of potato wild relative species, Solanum commersonii.</title>
        <authorList>
            <person name="Cho K."/>
        </authorList>
    </citation>
    <scope>NUCLEOTIDE SEQUENCE [LARGE SCALE GENOMIC DNA]</scope>
    <source>
        <strain evidence="2">LZ3.2</strain>
        <tissue evidence="2">Leaf</tissue>
    </source>
</reference>
<evidence type="ECO:0000313" key="3">
    <source>
        <dbReference type="Proteomes" id="UP000824120"/>
    </source>
</evidence>
<keyword evidence="3" id="KW-1185">Reference proteome</keyword>
<dbReference type="EMBL" id="JACXVP010000003">
    <property type="protein sequence ID" value="KAG5614744.1"/>
    <property type="molecule type" value="Genomic_DNA"/>
</dbReference>
<organism evidence="2 3">
    <name type="scientific">Solanum commersonii</name>
    <name type="common">Commerson's wild potato</name>
    <name type="synonym">Commerson's nightshade</name>
    <dbReference type="NCBI Taxonomy" id="4109"/>
    <lineage>
        <taxon>Eukaryota</taxon>
        <taxon>Viridiplantae</taxon>
        <taxon>Streptophyta</taxon>
        <taxon>Embryophyta</taxon>
        <taxon>Tracheophyta</taxon>
        <taxon>Spermatophyta</taxon>
        <taxon>Magnoliopsida</taxon>
        <taxon>eudicotyledons</taxon>
        <taxon>Gunneridae</taxon>
        <taxon>Pentapetalae</taxon>
        <taxon>asterids</taxon>
        <taxon>lamiids</taxon>
        <taxon>Solanales</taxon>
        <taxon>Solanaceae</taxon>
        <taxon>Solanoideae</taxon>
        <taxon>Solaneae</taxon>
        <taxon>Solanum</taxon>
    </lineage>
</organism>
<gene>
    <name evidence="2" type="ORF">H5410_014568</name>
</gene>
<feature type="domain" description="DUF4283" evidence="1">
    <location>
        <begin position="25"/>
        <end position="67"/>
    </location>
</feature>
<sequence length="68" mass="8082">MEEPLKMTYVDEEEEVNQMIINEDADLRRLILKQCDLKVEVNIRLLSNRHVLIRATRLDDYVNLLSNP</sequence>
<protein>
    <recommendedName>
        <fullName evidence="1">DUF4283 domain-containing protein</fullName>
    </recommendedName>
</protein>